<accession>A0A3E0VQZ5</accession>
<comment type="caution">
    <text evidence="2">The sequence shown here is derived from an EMBL/GenBank/DDBJ whole genome shotgun (WGS) entry which is preliminary data.</text>
</comment>
<dbReference type="RefSeq" id="WP_116283419.1">
    <property type="nucleotide sequence ID" value="NZ_NBXA01000022.1"/>
</dbReference>
<feature type="region of interest" description="Disordered" evidence="1">
    <location>
        <begin position="100"/>
        <end position="120"/>
    </location>
</feature>
<protein>
    <submittedName>
        <fullName evidence="2">Uncharacterized protein</fullName>
    </submittedName>
</protein>
<evidence type="ECO:0000313" key="2">
    <source>
        <dbReference type="EMBL" id="RFA11980.1"/>
    </source>
</evidence>
<evidence type="ECO:0000313" key="3">
    <source>
        <dbReference type="Proteomes" id="UP000256709"/>
    </source>
</evidence>
<organism evidence="2 3">
    <name type="scientific">Subtercola boreus</name>
    <dbReference type="NCBI Taxonomy" id="120213"/>
    <lineage>
        <taxon>Bacteria</taxon>
        <taxon>Bacillati</taxon>
        <taxon>Actinomycetota</taxon>
        <taxon>Actinomycetes</taxon>
        <taxon>Micrococcales</taxon>
        <taxon>Microbacteriaceae</taxon>
        <taxon>Subtercola</taxon>
    </lineage>
</organism>
<dbReference type="OrthoDB" id="5126229at2"/>
<reference evidence="2 3" key="1">
    <citation type="submission" date="2017-04" db="EMBL/GenBank/DDBJ databases">
        <title>Comparative genome analysis of Subtercola boreus.</title>
        <authorList>
            <person name="Cho Y.-J."/>
            <person name="Cho A."/>
            <person name="Kim O.-S."/>
            <person name="Lee J.-I."/>
        </authorList>
    </citation>
    <scope>NUCLEOTIDE SEQUENCE [LARGE SCALE GENOMIC DNA]</scope>
    <source>
        <strain evidence="2 3">P27444</strain>
    </source>
</reference>
<proteinExistence type="predicted"/>
<name>A0A3E0VQZ5_9MICO</name>
<sequence>MTPTSLPDDWLLPPDWTDSARDVFLGGIDERPDLAGAELASLEHAAALTSSADRLDGVARDAGIVATGSTGQVVLHPAVTEARLARASASTILARLVTPTAGPQTASQRGRAAARARYSR</sequence>
<dbReference type="AlphaFoldDB" id="A0A3E0VQZ5"/>
<dbReference type="Proteomes" id="UP000256709">
    <property type="component" value="Unassembled WGS sequence"/>
</dbReference>
<dbReference type="EMBL" id="NBXA01000022">
    <property type="protein sequence ID" value="RFA11980.1"/>
    <property type="molecule type" value="Genomic_DNA"/>
</dbReference>
<gene>
    <name evidence="2" type="ORF">B7R21_11645</name>
</gene>
<evidence type="ECO:0000256" key="1">
    <source>
        <dbReference type="SAM" id="MobiDB-lite"/>
    </source>
</evidence>